<evidence type="ECO:0000313" key="10">
    <source>
        <dbReference type="RefSeq" id="XP_006812130.1"/>
    </source>
</evidence>
<evidence type="ECO:0000256" key="1">
    <source>
        <dbReference type="ARBA" id="ARBA00004141"/>
    </source>
</evidence>
<feature type="transmembrane region" description="Helical" evidence="7">
    <location>
        <begin position="381"/>
        <end position="401"/>
    </location>
</feature>
<dbReference type="PANTHER" id="PTHR10796:SF92">
    <property type="entry name" value="PATCHED-RELATED, ISOFORM A"/>
    <property type="match status" value="1"/>
</dbReference>
<name>A0ABM0LWI9_SACKO</name>
<evidence type="ECO:0000256" key="5">
    <source>
        <dbReference type="ARBA" id="ARBA00023136"/>
    </source>
</evidence>
<comment type="similarity">
    <text evidence="2">Belongs to the patched family.</text>
</comment>
<dbReference type="RefSeq" id="XP_006812130.1">
    <property type="nucleotide sequence ID" value="XM_006812067.1"/>
</dbReference>
<dbReference type="InterPro" id="IPR000731">
    <property type="entry name" value="SSD"/>
</dbReference>
<dbReference type="GeneID" id="100376095"/>
<dbReference type="PANTHER" id="PTHR10796">
    <property type="entry name" value="PATCHED-RELATED"/>
    <property type="match status" value="1"/>
</dbReference>
<reference evidence="10" key="1">
    <citation type="submission" date="2025-08" db="UniProtKB">
        <authorList>
            <consortium name="RefSeq"/>
        </authorList>
    </citation>
    <scope>IDENTIFICATION</scope>
    <source>
        <tissue evidence="10">Testes</tissue>
    </source>
</reference>
<feature type="transmembrane region" description="Helical" evidence="7">
    <location>
        <begin position="312"/>
        <end position="333"/>
    </location>
</feature>
<evidence type="ECO:0000256" key="7">
    <source>
        <dbReference type="SAM" id="Phobius"/>
    </source>
</evidence>
<keyword evidence="5 7" id="KW-0472">Membrane</keyword>
<proteinExistence type="inferred from homology"/>
<dbReference type="Gene3D" id="1.20.1640.10">
    <property type="entry name" value="Multidrug efflux transporter AcrB transmembrane domain"/>
    <property type="match status" value="2"/>
</dbReference>
<feature type="transmembrane region" description="Helical" evidence="7">
    <location>
        <begin position="413"/>
        <end position="436"/>
    </location>
</feature>
<feature type="domain" description="SSD" evidence="8">
    <location>
        <begin position="278"/>
        <end position="435"/>
    </location>
</feature>
<keyword evidence="3 7" id="KW-0812">Transmembrane</keyword>
<dbReference type="SUPFAM" id="SSF82866">
    <property type="entry name" value="Multidrug efflux transporter AcrB transmembrane domain"/>
    <property type="match status" value="2"/>
</dbReference>
<gene>
    <name evidence="10" type="primary">LOC100376095</name>
</gene>
<feature type="transmembrane region" description="Helical" evidence="7">
    <location>
        <begin position="42"/>
        <end position="62"/>
    </location>
</feature>
<keyword evidence="4 7" id="KW-1133">Transmembrane helix</keyword>
<feature type="transmembrane region" description="Helical" evidence="7">
    <location>
        <begin position="729"/>
        <end position="749"/>
    </location>
</feature>
<evidence type="ECO:0000256" key="4">
    <source>
        <dbReference type="ARBA" id="ARBA00022989"/>
    </source>
</evidence>
<evidence type="ECO:0000256" key="2">
    <source>
        <dbReference type="ARBA" id="ARBA00005585"/>
    </source>
</evidence>
<feature type="transmembrane region" description="Helical" evidence="7">
    <location>
        <begin position="282"/>
        <end position="300"/>
    </location>
</feature>
<sequence>MSTQSETDYGQGGETSMAFDCIEDRLKRILYHHGNVVGKRPLLFIILPVLFSLLLALGGLCFRFNNDVEYLFTPINGPAKRHREQVQMYFPMNYDNHFLPNRQNDVGRYVSVYVTTETWDGNILTAEILDEILKLHKNIITVKTTCDDKVYSYGELCAKWNSKCVPPNPIFDIYNYQAKHIMNFTYPLLVSEANTKHFIGGSLGGVQFYDNTSIVKSATAITLYYPLKPSPKDIDLASGKLEEAFFEMAIKYKPAKISFTFTMSQALANDLDEMTVRMIPRMVLSFAVLTVFSVLSLMMMDWVTSKPILGCLGVVSALLAIVSTVGLLSLCGVPFIHLNIAMPFLTLGIGVDDMFIMVASWRTTSRHNSVADRMAETFSEAALSITITSITDVLAFGIGAISTFPSVQIFCCYCGVAILFDYLFQITFFAGCMALIGRREHSNRHCLTYRKVVPRRETSSVCYRLFCAGGVSKKLDKDKKVHEHIMVTFFDKYYGPFITLPWMKFFTLIFFLGYLAGAVWGCMQIHEGLQPRQLALEDSYSSYYYNMEERHFNEYGPIVQVVVDSKQRYSNKQTQNEIEQVLTKYENDKYFYNHITQSWLRDYIVFIDQNGLNYTNEETFIFHLKSNFLTHPLYKHYVSDITFENSTIVSSRFLVVSHFVNEVTELQGFLHRCRDIAGNSSISMFAYHPTFVFNDHFDAILPTVIQNVLVAAVGMMAVSLILIPRPICSLYITVTIASIVVGVMGYMSLWGVGLDFVSMHAFYIIAIVAMSTANSYVFRAVFKTLFFGIFWGGVHGLLFLPVLLSVIGPKGSRKPVTNGKMYDYDISNRQMLRFWATQEKYVVDLQVSTV</sequence>
<keyword evidence="6" id="KW-0325">Glycoprotein</keyword>
<feature type="transmembrane region" description="Helical" evidence="7">
    <location>
        <begin position="784"/>
        <end position="807"/>
    </location>
</feature>
<feature type="transmembrane region" description="Helical" evidence="7">
    <location>
        <begin position="761"/>
        <end position="778"/>
    </location>
</feature>
<keyword evidence="9" id="KW-1185">Reference proteome</keyword>
<evidence type="ECO:0000259" key="8">
    <source>
        <dbReference type="PROSITE" id="PS50156"/>
    </source>
</evidence>
<accession>A0ABM0LWI9</accession>
<comment type="subcellular location">
    <subcellularLocation>
        <location evidence="1">Membrane</location>
        <topology evidence="1">Multi-pass membrane protein</topology>
    </subcellularLocation>
</comment>
<organism evidence="9 10">
    <name type="scientific">Saccoglossus kowalevskii</name>
    <name type="common">Acorn worm</name>
    <dbReference type="NCBI Taxonomy" id="10224"/>
    <lineage>
        <taxon>Eukaryota</taxon>
        <taxon>Metazoa</taxon>
        <taxon>Hemichordata</taxon>
        <taxon>Enteropneusta</taxon>
        <taxon>Harrimaniidae</taxon>
        <taxon>Saccoglossus</taxon>
    </lineage>
</organism>
<evidence type="ECO:0000256" key="3">
    <source>
        <dbReference type="ARBA" id="ARBA00022692"/>
    </source>
</evidence>
<evidence type="ECO:0000256" key="6">
    <source>
        <dbReference type="ARBA" id="ARBA00023180"/>
    </source>
</evidence>
<protein>
    <submittedName>
        <fullName evidence="10">Patched domain-containing protein 3-like</fullName>
    </submittedName>
</protein>
<dbReference type="Pfam" id="PF02460">
    <property type="entry name" value="Patched"/>
    <property type="match status" value="1"/>
</dbReference>
<dbReference type="InterPro" id="IPR003392">
    <property type="entry name" value="PTHD_SSD"/>
</dbReference>
<feature type="transmembrane region" description="Helical" evidence="7">
    <location>
        <begin position="502"/>
        <end position="523"/>
    </location>
</feature>
<dbReference type="Proteomes" id="UP000694865">
    <property type="component" value="Unplaced"/>
</dbReference>
<evidence type="ECO:0000313" key="9">
    <source>
        <dbReference type="Proteomes" id="UP000694865"/>
    </source>
</evidence>
<feature type="transmembrane region" description="Helical" evidence="7">
    <location>
        <begin position="704"/>
        <end position="723"/>
    </location>
</feature>
<dbReference type="PROSITE" id="PS50156">
    <property type="entry name" value="SSD"/>
    <property type="match status" value="1"/>
</dbReference>
<dbReference type="InterPro" id="IPR051697">
    <property type="entry name" value="Patched_domain-protein"/>
</dbReference>